<dbReference type="GeneID" id="26799059"/>
<dbReference type="EMBL" id="LN887844">
    <property type="protein sequence ID" value="CUR44310.1"/>
    <property type="molecule type" value="Genomic_DNA"/>
</dbReference>
<evidence type="ECO:0000313" key="1">
    <source>
        <dbReference type="EMBL" id="CUR44310.1"/>
    </source>
</evidence>
<dbReference type="CDD" id="cd19958">
    <property type="entry name" value="pyocin_knob"/>
    <property type="match status" value="2"/>
</dbReference>
<dbReference type="Proteomes" id="UP000204441">
    <property type="component" value="Genome"/>
</dbReference>
<dbReference type="RefSeq" id="YP_009222689.1">
    <property type="nucleotide sequence ID" value="NC_029065.1"/>
</dbReference>
<reference evidence="2" key="1">
    <citation type="submission" date="2015-10" db="EMBL/GenBank/DDBJ databases">
        <authorList>
            <person name="Millard A."/>
        </authorList>
    </citation>
    <scope>NUCLEOTIDE SEQUENCE [LARGE SCALE GENOMIC DNA]</scope>
</reference>
<dbReference type="Gene3D" id="6.20.70.20">
    <property type="match status" value="1"/>
</dbReference>
<evidence type="ECO:0008006" key="3">
    <source>
        <dbReference type="Google" id="ProtNLM"/>
    </source>
</evidence>
<dbReference type="KEGG" id="vg:26799059"/>
<proteinExistence type="predicted"/>
<evidence type="ECO:0000313" key="2">
    <source>
        <dbReference type="Proteomes" id="UP000204441"/>
    </source>
</evidence>
<accession>A0A0S4KZC7</accession>
<keyword evidence="2" id="KW-1185">Reference proteome</keyword>
<organism evidence="1 2">
    <name type="scientific">Pseudomonas phage VCM</name>
    <dbReference type="NCBI Taxonomy" id="1729937"/>
    <lineage>
        <taxon>Viruses</taxon>
        <taxon>Duplodnaviria</taxon>
        <taxon>Heunggongvirae</taxon>
        <taxon>Uroviricota</taxon>
        <taxon>Caudoviricetes</taxon>
        <taxon>Vandenendeviridae</taxon>
        <taxon>Gorskivirinae</taxon>
        <taxon>Kremarvirus</taxon>
        <taxon>Kremarvirus VCM</taxon>
        <taxon>Otagovirus VCM</taxon>
    </lineage>
</organism>
<protein>
    <recommendedName>
        <fullName evidence="3">Tail fiber protein</fullName>
    </recommendedName>
</protein>
<dbReference type="OrthoDB" id="901at10239"/>
<name>A0A0S4KZC7_9CAUD</name>
<sequence length="785" mass="81158">MDLIKYDMTDIWAVAGDVVAPDTAKIRAGWGVEVVPRQWWNWFENRQDNNIAYMLQKGFPEWDATTQYIINKSYVQRNGIVYKATATSTNSDPVALTSWVKAFVDSTPYLEKIKGLPVVNATVPFIDAGGNAVLNPIGAMGSSMLSTGTAADARNLISAQQSNTNLTALSGVTASTNGLPYFTSSTAMAVAAFTAFGRSIVAAADAPAVRTLLQLGTGAISNVTTSRYDTTAGALLKVGDFGLGQTTASPLADANAAVANGFYTINSATANIPASTGAGGTLINTVWDANTRQQIVMQNGRMWQRQGGDSTGWGAWIESWTTSNLVKTASYSDITPGRMLKVGDFGIGDQGILVGNLDALQNNGTGFYRLTNPLSGSPVAGVPCTVIHQAYDNERTQIATVEGNNSVRTFIRKYSGSAWGAWVELYHSGNSSALVSQVQTGIQPQLDAKVSKSGDTMTGTLNVAQIEVGIGANTGFIDMHGPNSTTDYDVRLITDSNTATTGAGRLIISASNTYINNTLTVTGSAAFQSALSTSGLLTAAGAQINGNATVTGTVTTTTGQINGVLTVNGTANLAGGSAGGMVLNSGVLNIYPSGNTNAGNGHVWFRNIDGSTRGIIYAQNGGTLTLAANGGTVGMNIFAGGNSAVNALTTSTISASGRITGTDCVFSGNVYAGSGNSFLATDGNVYGGAWGGYLSTYLGNNMITPGNMRGNLASIRAGELGSYALLQHPGGANIGPNGSVAGTDMSWSTCAGAFDERVGYGTWVVMGRISTGNKPVATTLCMRYA</sequence>
<gene>
    <name evidence="1" type="ORF">VCM_00091</name>
</gene>